<dbReference type="PIRSF" id="PIRSF037949">
    <property type="entry name" value="Transl_init_eIF-3_RNA-bind"/>
    <property type="match status" value="1"/>
</dbReference>
<feature type="region of interest" description="Disordered" evidence="8">
    <location>
        <begin position="66"/>
        <end position="91"/>
    </location>
</feature>
<comment type="caution">
    <text evidence="10">The sequence shown here is derived from an EMBL/GenBank/DDBJ whole genome shotgun (WGS) entry which is preliminary data.</text>
</comment>
<comment type="similarity">
    <text evidence="6">Belongs to the eIF-3 subunit G family.</text>
</comment>
<evidence type="ECO:0000256" key="4">
    <source>
        <dbReference type="ARBA" id="ARBA00022884"/>
    </source>
</evidence>
<dbReference type="Pfam" id="PF00076">
    <property type="entry name" value="RRM_1"/>
    <property type="match status" value="1"/>
</dbReference>
<keyword evidence="5 6" id="KW-0648">Protein biosynthesis</keyword>
<evidence type="ECO:0000256" key="1">
    <source>
        <dbReference type="ARBA" id="ARBA00022490"/>
    </source>
</evidence>
<proteinExistence type="inferred from homology"/>
<dbReference type="InterPro" id="IPR035979">
    <property type="entry name" value="RBD_domain_sf"/>
</dbReference>
<evidence type="ECO:0000256" key="7">
    <source>
        <dbReference type="PROSITE-ProRule" id="PRU00176"/>
    </source>
</evidence>
<dbReference type="EMBL" id="JAHUZD010000132">
    <property type="protein sequence ID" value="KAI3403227.1"/>
    <property type="molecule type" value="Genomic_DNA"/>
</dbReference>
<evidence type="ECO:0000259" key="9">
    <source>
        <dbReference type="PROSITE" id="PS50102"/>
    </source>
</evidence>
<feature type="compositionally biased region" description="Gly residues" evidence="8">
    <location>
        <begin position="152"/>
        <end position="173"/>
    </location>
</feature>
<evidence type="ECO:0000256" key="2">
    <source>
        <dbReference type="ARBA" id="ARBA00022540"/>
    </source>
</evidence>
<dbReference type="PANTHER" id="PTHR10352">
    <property type="entry name" value="EUKARYOTIC TRANSLATION INITIATION FACTOR 3 SUBUNIT G"/>
    <property type="match status" value="1"/>
</dbReference>
<dbReference type="GO" id="GO:0003723">
    <property type="term" value="F:RNA binding"/>
    <property type="evidence" value="ECO:0007669"/>
    <property type="project" value="UniProtKB-UniRule"/>
</dbReference>
<name>A0AAI9SUL5_9ASCO</name>
<dbReference type="Gene3D" id="3.30.70.330">
    <property type="match status" value="1"/>
</dbReference>
<evidence type="ECO:0000313" key="11">
    <source>
        <dbReference type="Proteomes" id="UP001202479"/>
    </source>
</evidence>
<dbReference type="GO" id="GO:0001732">
    <property type="term" value="P:formation of cytoplasmic translation initiation complex"/>
    <property type="evidence" value="ECO:0007669"/>
    <property type="project" value="UniProtKB-UniRule"/>
</dbReference>
<feature type="region of interest" description="Disordered" evidence="8">
    <location>
        <begin position="149"/>
        <end position="196"/>
    </location>
</feature>
<keyword evidence="4 7" id="KW-0694">RNA-binding</keyword>
<evidence type="ECO:0000256" key="6">
    <source>
        <dbReference type="HAMAP-Rule" id="MF_03006"/>
    </source>
</evidence>
<evidence type="ECO:0000256" key="3">
    <source>
        <dbReference type="ARBA" id="ARBA00022553"/>
    </source>
</evidence>
<dbReference type="PROSITE" id="PS50102">
    <property type="entry name" value="RRM"/>
    <property type="match status" value="1"/>
</dbReference>
<comment type="subcellular location">
    <subcellularLocation>
        <location evidence="6">Cytoplasm</location>
    </subcellularLocation>
</comment>
<feature type="domain" description="RRM" evidence="9">
    <location>
        <begin position="199"/>
        <end position="278"/>
    </location>
</feature>
<keyword evidence="11" id="KW-1185">Reference proteome</keyword>
<dbReference type="InterPro" id="IPR017334">
    <property type="entry name" value="eIF3_g"/>
</dbReference>
<evidence type="ECO:0000256" key="5">
    <source>
        <dbReference type="ARBA" id="ARBA00022917"/>
    </source>
</evidence>
<dbReference type="InterPro" id="IPR000504">
    <property type="entry name" value="RRM_dom"/>
</dbReference>
<dbReference type="HAMAP" id="MF_03006">
    <property type="entry name" value="eIF3g"/>
    <property type="match status" value="1"/>
</dbReference>
<gene>
    <name evidence="6" type="primary">TIF35</name>
    <name evidence="10" type="ORF">KGF56_003962</name>
</gene>
<protein>
    <recommendedName>
        <fullName evidence="6">Eukaryotic translation initiation factor 3 subunit G</fullName>
        <shortName evidence="6">eIF3g</shortName>
    </recommendedName>
    <alternativeName>
        <fullName evidence="6">Eukaryotic translation initiation factor 3 RNA-binding subunit</fullName>
        <shortName evidence="6">eIF-3 RNA-binding subunit</shortName>
    </alternativeName>
    <alternativeName>
        <fullName evidence="6">Translation initiation factor eIF3 p33 subunit homolog</fullName>
        <shortName evidence="6">eIF3 p33 homolog</shortName>
    </alternativeName>
</protein>
<dbReference type="Proteomes" id="UP001202479">
    <property type="component" value="Unassembled WGS sequence"/>
</dbReference>
<keyword evidence="2 6" id="KW-0396">Initiation factor</keyword>
<organism evidence="10 11">
    <name type="scientific">Candida oxycetoniae</name>
    <dbReference type="NCBI Taxonomy" id="497107"/>
    <lineage>
        <taxon>Eukaryota</taxon>
        <taxon>Fungi</taxon>
        <taxon>Dikarya</taxon>
        <taxon>Ascomycota</taxon>
        <taxon>Saccharomycotina</taxon>
        <taxon>Pichiomycetes</taxon>
        <taxon>Debaryomycetaceae</taxon>
        <taxon>Candida/Lodderomyces clade</taxon>
        <taxon>Candida</taxon>
    </lineage>
</organism>
<accession>A0AAI9SUL5</accession>
<feature type="region of interest" description="Disordered" evidence="8">
    <location>
        <begin position="1"/>
        <end position="27"/>
    </location>
</feature>
<dbReference type="GO" id="GO:0033290">
    <property type="term" value="C:eukaryotic 48S preinitiation complex"/>
    <property type="evidence" value="ECO:0007669"/>
    <property type="project" value="UniProtKB-UniRule"/>
</dbReference>
<keyword evidence="3" id="KW-0597">Phosphoprotein</keyword>
<dbReference type="InterPro" id="IPR024675">
    <property type="entry name" value="eIF3g_N"/>
</dbReference>
<dbReference type="GO" id="GO:0016282">
    <property type="term" value="C:eukaryotic 43S preinitiation complex"/>
    <property type="evidence" value="ECO:0007669"/>
    <property type="project" value="UniProtKB-UniRule"/>
</dbReference>
<comment type="function">
    <text evidence="6">RNA-binding component of the eukaryotic translation initiation factor 3 (eIF-3) complex, which is involved in protein synthesis of a specialized repertoire of mRNAs and, together with other initiation factors, stimulates binding of mRNA and methionyl-tRNAi to the 40S ribosome. The eIF-3 complex specifically targets and initiates translation of a subset of mRNAs involved in cell proliferation. This subunit can bind 18S rRNA.</text>
</comment>
<dbReference type="InterPro" id="IPR034240">
    <property type="entry name" value="eIF3G_RRM"/>
</dbReference>
<dbReference type="GO" id="GO:0005852">
    <property type="term" value="C:eukaryotic translation initiation factor 3 complex"/>
    <property type="evidence" value="ECO:0007669"/>
    <property type="project" value="UniProtKB-UniRule"/>
</dbReference>
<reference evidence="10" key="1">
    <citation type="journal article" date="2022" name="DNA Res.">
        <title>Genome analysis of five recently described species of the CUG-Ser clade uncovers Candida theae as a new hybrid lineage with pathogenic potential in the Candida parapsilosis species complex.</title>
        <authorList>
            <person name="Mixao V."/>
            <person name="Del Olmo V."/>
            <person name="Hegedusova E."/>
            <person name="Saus E."/>
            <person name="Pryszcz L."/>
            <person name="Cillingova A."/>
            <person name="Nosek J."/>
            <person name="Gabaldon T."/>
        </authorList>
    </citation>
    <scope>NUCLEOTIDE SEQUENCE</scope>
    <source>
        <strain evidence="10">CBS 10844</strain>
    </source>
</reference>
<dbReference type="CDD" id="cd12933">
    <property type="entry name" value="eIF3G"/>
    <property type="match status" value="1"/>
</dbReference>
<dbReference type="AlphaFoldDB" id="A0AAI9SUL5"/>
<evidence type="ECO:0000313" key="10">
    <source>
        <dbReference type="EMBL" id="KAI3403227.1"/>
    </source>
</evidence>
<keyword evidence="1 6" id="KW-0963">Cytoplasm</keyword>
<dbReference type="InterPro" id="IPR012677">
    <property type="entry name" value="Nucleotide-bd_a/b_plait_sf"/>
</dbReference>
<evidence type="ECO:0000256" key="8">
    <source>
        <dbReference type="SAM" id="MobiDB-lite"/>
    </source>
</evidence>
<dbReference type="SUPFAM" id="SSF54928">
    <property type="entry name" value="RNA-binding domain, RBD"/>
    <property type="match status" value="1"/>
</dbReference>
<dbReference type="SMART" id="SM00360">
    <property type="entry name" value="RRM"/>
    <property type="match status" value="1"/>
</dbReference>
<dbReference type="Pfam" id="PF12353">
    <property type="entry name" value="eIF3g"/>
    <property type="match status" value="1"/>
</dbReference>
<comment type="subunit">
    <text evidence="6">Component of the eukaryotic translation initiation factor 3 (eIF-3) complex.</text>
</comment>
<dbReference type="CDD" id="cd12408">
    <property type="entry name" value="RRM_eIF3G_like"/>
    <property type="match status" value="1"/>
</dbReference>
<sequence length="282" mass="31098">MSTLGIGSWADAGDEFSAPPDVIQNPDGTKTVITFRTNQDGKKVKITQKIREVVVQEKVHPLIAQRKNWSKYGKEKNKPPGPDTSTTQLGEKVELKLGLSWKLAEKKEEEEKEQERASKITVQTLKCRLCGGEHYTAKCPFKDTLGASSLTPGGGTPEPGQEGNGLGDSGSGSGKYVPRHLRPDANGVIPSKEARDDSTTLKVSQLNTFVDEDMLRNELFARFGPLQRVTVVRNRETGESRGFAYVSFATEEIAQKALDLLHGKGYHSLILHLEWSKKKKPL</sequence>
<dbReference type="GO" id="GO:0003743">
    <property type="term" value="F:translation initiation factor activity"/>
    <property type="evidence" value="ECO:0007669"/>
    <property type="project" value="UniProtKB-UniRule"/>
</dbReference>